<keyword evidence="2" id="KW-1185">Reference proteome</keyword>
<protein>
    <submittedName>
        <fullName evidence="1">Uncharacterized protein</fullName>
    </submittedName>
</protein>
<evidence type="ECO:0000313" key="2">
    <source>
        <dbReference type="Proteomes" id="UP000265515"/>
    </source>
</evidence>
<name>A0A388MFV4_CHABU</name>
<reference evidence="1 2" key="1">
    <citation type="journal article" date="2018" name="Cell">
        <title>The Chara Genome: Secondary Complexity and Implications for Plant Terrestrialization.</title>
        <authorList>
            <person name="Nishiyama T."/>
            <person name="Sakayama H."/>
            <person name="Vries J.D."/>
            <person name="Buschmann H."/>
            <person name="Saint-Marcoux D."/>
            <person name="Ullrich K.K."/>
            <person name="Haas F.B."/>
            <person name="Vanderstraeten L."/>
            <person name="Becker D."/>
            <person name="Lang D."/>
            <person name="Vosolsobe S."/>
            <person name="Rombauts S."/>
            <person name="Wilhelmsson P.K.I."/>
            <person name="Janitza P."/>
            <person name="Kern R."/>
            <person name="Heyl A."/>
            <person name="Rumpler F."/>
            <person name="Villalobos L.I.A.C."/>
            <person name="Clay J.M."/>
            <person name="Skokan R."/>
            <person name="Toyoda A."/>
            <person name="Suzuki Y."/>
            <person name="Kagoshima H."/>
            <person name="Schijlen E."/>
            <person name="Tajeshwar N."/>
            <person name="Catarino B."/>
            <person name="Hetherington A.J."/>
            <person name="Saltykova A."/>
            <person name="Bonnot C."/>
            <person name="Breuninger H."/>
            <person name="Symeonidi A."/>
            <person name="Radhakrishnan G.V."/>
            <person name="Van Nieuwerburgh F."/>
            <person name="Deforce D."/>
            <person name="Chang C."/>
            <person name="Karol K.G."/>
            <person name="Hedrich R."/>
            <person name="Ulvskov P."/>
            <person name="Glockner G."/>
            <person name="Delwiche C.F."/>
            <person name="Petrasek J."/>
            <person name="Van de Peer Y."/>
            <person name="Friml J."/>
            <person name="Beilby M."/>
            <person name="Dolan L."/>
            <person name="Kohara Y."/>
            <person name="Sugano S."/>
            <person name="Fujiyama A."/>
            <person name="Delaux P.-M."/>
            <person name="Quint M."/>
            <person name="TheiBen G."/>
            <person name="Hagemann M."/>
            <person name="Harholt J."/>
            <person name="Dunand C."/>
            <person name="Zachgo S."/>
            <person name="Langdale J."/>
            <person name="Maumus F."/>
            <person name="Straeten D.V.D."/>
            <person name="Gould S.B."/>
            <person name="Rensing S.A."/>
        </authorList>
    </citation>
    <scope>NUCLEOTIDE SEQUENCE [LARGE SCALE GENOMIC DNA]</scope>
    <source>
        <strain evidence="1 2">S276</strain>
    </source>
</reference>
<organism evidence="1 2">
    <name type="scientific">Chara braunii</name>
    <name type="common">Braun's stonewort</name>
    <dbReference type="NCBI Taxonomy" id="69332"/>
    <lineage>
        <taxon>Eukaryota</taxon>
        <taxon>Viridiplantae</taxon>
        <taxon>Streptophyta</taxon>
        <taxon>Charophyceae</taxon>
        <taxon>Charales</taxon>
        <taxon>Characeae</taxon>
        <taxon>Chara</taxon>
    </lineage>
</organism>
<sequence>MCWNVKVIQKFKKTYDKLWPAGPGAEDQTQTVSCYMCRYFRECGKRACNGNCCRYCLKSPIAQGSGRLSLSEADVFFREAEAKLLNDTSDTALPETGDSGKVSIEE</sequence>
<dbReference type="Proteomes" id="UP000265515">
    <property type="component" value="Unassembled WGS sequence"/>
</dbReference>
<gene>
    <name evidence="1" type="ORF">CBR_g70804</name>
</gene>
<dbReference type="Gramene" id="GBG93458">
    <property type="protein sequence ID" value="GBG93458"/>
    <property type="gene ID" value="CBR_g70804"/>
</dbReference>
<evidence type="ECO:0000313" key="1">
    <source>
        <dbReference type="EMBL" id="GBG93458.1"/>
    </source>
</evidence>
<accession>A0A388MFV4</accession>
<proteinExistence type="predicted"/>
<comment type="caution">
    <text evidence="1">The sequence shown here is derived from an EMBL/GenBank/DDBJ whole genome shotgun (WGS) entry which is preliminary data.</text>
</comment>
<dbReference type="EMBL" id="BFEA01001853">
    <property type="protein sequence ID" value="GBG93458.1"/>
    <property type="molecule type" value="Genomic_DNA"/>
</dbReference>
<dbReference type="AlphaFoldDB" id="A0A388MFV4"/>